<gene>
    <name evidence="1" type="ORF">J1N35_036638</name>
</gene>
<evidence type="ECO:0000313" key="1">
    <source>
        <dbReference type="EMBL" id="KAH1045854.1"/>
    </source>
</evidence>
<dbReference type="EMBL" id="JAIQCV010000011">
    <property type="protein sequence ID" value="KAH1045854.1"/>
    <property type="molecule type" value="Genomic_DNA"/>
</dbReference>
<dbReference type="Proteomes" id="UP000828251">
    <property type="component" value="Unassembled WGS sequence"/>
</dbReference>
<comment type="caution">
    <text evidence="1">The sequence shown here is derived from an EMBL/GenBank/DDBJ whole genome shotgun (WGS) entry which is preliminary data.</text>
</comment>
<dbReference type="OrthoDB" id="1721053at2759"/>
<reference evidence="1 2" key="1">
    <citation type="journal article" date="2021" name="Plant Biotechnol. J.">
        <title>Multi-omics assisted identification of the key and species-specific regulatory components of drought-tolerant mechanisms in Gossypium stocksii.</title>
        <authorList>
            <person name="Yu D."/>
            <person name="Ke L."/>
            <person name="Zhang D."/>
            <person name="Wu Y."/>
            <person name="Sun Y."/>
            <person name="Mei J."/>
            <person name="Sun J."/>
            <person name="Sun Y."/>
        </authorList>
    </citation>
    <scope>NUCLEOTIDE SEQUENCE [LARGE SCALE GENOMIC DNA]</scope>
    <source>
        <strain evidence="2">cv. E1</strain>
        <tissue evidence="1">Leaf</tissue>
    </source>
</reference>
<proteinExistence type="predicted"/>
<name>A0A9D3UKG8_9ROSI</name>
<protein>
    <submittedName>
        <fullName evidence="1">Uncharacterized protein</fullName>
    </submittedName>
</protein>
<sequence>MMIGHNPYIPQTYHRQFAQGFKLNSGNYILGLHSLRDLTQHLTTRAGDGHAPPMSTFLKAPLSFKNIRDMSSSRK</sequence>
<feature type="non-terminal residue" evidence="1">
    <location>
        <position position="75"/>
    </location>
</feature>
<evidence type="ECO:0000313" key="2">
    <source>
        <dbReference type="Proteomes" id="UP000828251"/>
    </source>
</evidence>
<dbReference type="AlphaFoldDB" id="A0A9D3UKG8"/>
<accession>A0A9D3UKG8</accession>
<organism evidence="1 2">
    <name type="scientific">Gossypium stocksii</name>
    <dbReference type="NCBI Taxonomy" id="47602"/>
    <lineage>
        <taxon>Eukaryota</taxon>
        <taxon>Viridiplantae</taxon>
        <taxon>Streptophyta</taxon>
        <taxon>Embryophyta</taxon>
        <taxon>Tracheophyta</taxon>
        <taxon>Spermatophyta</taxon>
        <taxon>Magnoliopsida</taxon>
        <taxon>eudicotyledons</taxon>
        <taxon>Gunneridae</taxon>
        <taxon>Pentapetalae</taxon>
        <taxon>rosids</taxon>
        <taxon>malvids</taxon>
        <taxon>Malvales</taxon>
        <taxon>Malvaceae</taxon>
        <taxon>Malvoideae</taxon>
        <taxon>Gossypium</taxon>
    </lineage>
</organism>
<keyword evidence="2" id="KW-1185">Reference proteome</keyword>